<proteinExistence type="predicted"/>
<comment type="caution">
    <text evidence="1">The sequence shown here is derived from an EMBL/GenBank/DDBJ whole genome shotgun (WGS) entry which is preliminary data.</text>
</comment>
<gene>
    <name evidence="1" type="ORF">AM493_13650</name>
</gene>
<keyword evidence="1" id="KW-0645">Protease</keyword>
<dbReference type="GO" id="GO:0008233">
    <property type="term" value="F:peptidase activity"/>
    <property type="evidence" value="ECO:0007669"/>
    <property type="project" value="UniProtKB-KW"/>
</dbReference>
<dbReference type="PATRIC" id="fig|1202724.3.peg.2827"/>
<reference evidence="1 2" key="1">
    <citation type="submission" date="2015-08" db="EMBL/GenBank/DDBJ databases">
        <title>Whole genome sequence of Flavobacterium akiainvivens IK-1T, from decaying Wikstroemia oahuensis, an endemic Hawaiian shrub.</title>
        <authorList>
            <person name="Wan X."/>
            <person name="Hou S."/>
            <person name="Saito J."/>
            <person name="Donachie S."/>
        </authorList>
    </citation>
    <scope>NUCLEOTIDE SEQUENCE [LARGE SCALE GENOMIC DNA]</scope>
    <source>
        <strain evidence="1 2">IK-1</strain>
    </source>
</reference>
<dbReference type="GO" id="GO:0006508">
    <property type="term" value="P:proteolysis"/>
    <property type="evidence" value="ECO:0007669"/>
    <property type="project" value="UniProtKB-KW"/>
</dbReference>
<dbReference type="AlphaFoldDB" id="A0A0M8MGF7"/>
<keyword evidence="2" id="KW-1185">Reference proteome</keyword>
<dbReference type="STRING" id="1202724.AM493_13650"/>
<sequence length="213" mass="24587">MSRYLIACNNNTRQSMTLYRYNLKLSQELFTIEGCFEIILRNAINNNCITSYGNDWLRDSINPGGIFQNPRCRTTAQSIQESLTKLGDFYTHDKLVAELGFGFWRYMFAQHQFVATGSRLLRIFPGRPAGSPGVTYNQSFVFNLLKSINNLRNRIAHHEPICFQVGTSIKSTIYARQRYAELQQLFQWMSVDESALLYCLDHVNSVCNQIDNL</sequence>
<dbReference type="EMBL" id="LIYD01000005">
    <property type="protein sequence ID" value="KOS08354.1"/>
    <property type="molecule type" value="Genomic_DNA"/>
</dbReference>
<dbReference type="Proteomes" id="UP000037755">
    <property type="component" value="Unassembled WGS sequence"/>
</dbReference>
<evidence type="ECO:0000313" key="1">
    <source>
        <dbReference type="EMBL" id="KOS08354.1"/>
    </source>
</evidence>
<organism evidence="1 2">
    <name type="scientific">Flavobacterium akiainvivens</name>
    <dbReference type="NCBI Taxonomy" id="1202724"/>
    <lineage>
        <taxon>Bacteria</taxon>
        <taxon>Pseudomonadati</taxon>
        <taxon>Bacteroidota</taxon>
        <taxon>Flavobacteriia</taxon>
        <taxon>Flavobacteriales</taxon>
        <taxon>Flavobacteriaceae</taxon>
        <taxon>Flavobacterium</taxon>
    </lineage>
</organism>
<evidence type="ECO:0000313" key="2">
    <source>
        <dbReference type="Proteomes" id="UP000037755"/>
    </source>
</evidence>
<accession>A0A0M8MGF7</accession>
<name>A0A0M8MGF7_9FLAO</name>
<keyword evidence="1" id="KW-0378">Hydrolase</keyword>
<protein>
    <submittedName>
        <fullName evidence="1">CAAX protease</fullName>
    </submittedName>
</protein>